<dbReference type="EMBL" id="LCFB01000018">
    <property type="protein sequence ID" value="KKS84511.1"/>
    <property type="molecule type" value="Genomic_DNA"/>
</dbReference>
<dbReference type="SMART" id="SM00363">
    <property type="entry name" value="S4"/>
    <property type="match status" value="1"/>
</dbReference>
<evidence type="ECO:0000259" key="11">
    <source>
        <dbReference type="SMART" id="SM00363"/>
    </source>
</evidence>
<dbReference type="PROSITE" id="PS50889">
    <property type="entry name" value="S4"/>
    <property type="match status" value="1"/>
</dbReference>
<proteinExistence type="inferred from homology"/>
<keyword evidence="4 10" id="KW-0067">ATP-binding</keyword>
<dbReference type="InterPro" id="IPR036986">
    <property type="entry name" value="S4_RNA-bd_sf"/>
</dbReference>
<evidence type="ECO:0000313" key="12">
    <source>
        <dbReference type="EMBL" id="KKS84511.1"/>
    </source>
</evidence>
<keyword evidence="5 10" id="KW-0648">Protein biosynthesis</keyword>
<keyword evidence="2 10" id="KW-0436">Ligase</keyword>
<dbReference type="CDD" id="cd00165">
    <property type="entry name" value="S4"/>
    <property type="match status" value="1"/>
</dbReference>
<dbReference type="AlphaFoldDB" id="A0A0G1ENA1"/>
<comment type="caution">
    <text evidence="12">The sequence shown here is derived from an EMBL/GenBank/DDBJ whole genome shotgun (WGS) entry which is preliminary data.</text>
</comment>
<evidence type="ECO:0000256" key="1">
    <source>
        <dbReference type="ARBA" id="ARBA00013160"/>
    </source>
</evidence>
<evidence type="ECO:0000256" key="4">
    <source>
        <dbReference type="ARBA" id="ARBA00022840"/>
    </source>
</evidence>
<dbReference type="Pfam" id="PF00579">
    <property type="entry name" value="tRNA-synt_1b"/>
    <property type="match status" value="1"/>
</dbReference>
<evidence type="ECO:0000256" key="2">
    <source>
        <dbReference type="ARBA" id="ARBA00022598"/>
    </source>
</evidence>
<evidence type="ECO:0000313" key="13">
    <source>
        <dbReference type="Proteomes" id="UP000034543"/>
    </source>
</evidence>
<dbReference type="PRINTS" id="PR01040">
    <property type="entry name" value="TRNASYNTHTYR"/>
</dbReference>
<dbReference type="EC" id="6.1.1.1" evidence="1 8"/>
<dbReference type="InterPro" id="IPR002305">
    <property type="entry name" value="aa-tRNA-synth_Ic"/>
</dbReference>
<comment type="catalytic activity">
    <reaction evidence="7">
        <text>tRNA(Tyr) + L-tyrosine + ATP = L-tyrosyl-tRNA(Tyr) + AMP + diphosphate + H(+)</text>
        <dbReference type="Rhea" id="RHEA:10220"/>
        <dbReference type="Rhea" id="RHEA-COMP:9706"/>
        <dbReference type="Rhea" id="RHEA-COMP:9707"/>
        <dbReference type="ChEBI" id="CHEBI:15378"/>
        <dbReference type="ChEBI" id="CHEBI:30616"/>
        <dbReference type="ChEBI" id="CHEBI:33019"/>
        <dbReference type="ChEBI" id="CHEBI:58315"/>
        <dbReference type="ChEBI" id="CHEBI:78442"/>
        <dbReference type="ChEBI" id="CHEBI:78536"/>
        <dbReference type="ChEBI" id="CHEBI:456215"/>
        <dbReference type="EC" id="6.1.1.1"/>
    </reaction>
</comment>
<dbReference type="Gene3D" id="3.40.50.620">
    <property type="entry name" value="HUPs"/>
    <property type="match status" value="1"/>
</dbReference>
<dbReference type="PANTHER" id="PTHR11766:SF1">
    <property type="entry name" value="TYROSINE--TRNA LIGASE"/>
    <property type="match status" value="1"/>
</dbReference>
<keyword evidence="6 10" id="KW-0030">Aminoacyl-tRNA synthetase</keyword>
<comment type="similarity">
    <text evidence="10">Belongs to the class-I aminoacyl-tRNA synthetase family.</text>
</comment>
<evidence type="ECO:0000256" key="3">
    <source>
        <dbReference type="ARBA" id="ARBA00022741"/>
    </source>
</evidence>
<protein>
    <recommendedName>
        <fullName evidence="1 8">Tyrosine--tRNA ligase</fullName>
        <ecNumber evidence="1 8">6.1.1.1</ecNumber>
    </recommendedName>
</protein>
<dbReference type="Proteomes" id="UP000034543">
    <property type="component" value="Unassembled WGS sequence"/>
</dbReference>
<reference evidence="12 13" key="1">
    <citation type="journal article" date="2015" name="Nature">
        <title>rRNA introns, odd ribosomes, and small enigmatic genomes across a large radiation of phyla.</title>
        <authorList>
            <person name="Brown C.T."/>
            <person name="Hug L.A."/>
            <person name="Thomas B.C."/>
            <person name="Sharon I."/>
            <person name="Castelle C.J."/>
            <person name="Singh A."/>
            <person name="Wilkins M.J."/>
            <person name="Williams K.H."/>
            <person name="Banfield J.F."/>
        </authorList>
    </citation>
    <scope>NUCLEOTIDE SEQUENCE [LARGE SCALE GENOMIC DNA]</scope>
</reference>
<dbReference type="Gene3D" id="3.10.290.10">
    <property type="entry name" value="RNA-binding S4 domain"/>
    <property type="match status" value="1"/>
</dbReference>
<evidence type="ECO:0000256" key="8">
    <source>
        <dbReference type="NCBIfam" id="TIGR00234"/>
    </source>
</evidence>
<accession>A0A0G1ENA1</accession>
<dbReference type="GO" id="GO:0006437">
    <property type="term" value="P:tyrosyl-tRNA aminoacylation"/>
    <property type="evidence" value="ECO:0007669"/>
    <property type="project" value="UniProtKB-UniRule"/>
</dbReference>
<dbReference type="GO" id="GO:0004831">
    <property type="term" value="F:tyrosine-tRNA ligase activity"/>
    <property type="evidence" value="ECO:0007669"/>
    <property type="project" value="UniProtKB-UniRule"/>
</dbReference>
<dbReference type="SUPFAM" id="SSF52374">
    <property type="entry name" value="Nucleotidylyl transferase"/>
    <property type="match status" value="1"/>
</dbReference>
<evidence type="ECO:0000256" key="10">
    <source>
        <dbReference type="RuleBase" id="RU363036"/>
    </source>
</evidence>
<evidence type="ECO:0000256" key="9">
    <source>
        <dbReference type="PROSITE-ProRule" id="PRU00182"/>
    </source>
</evidence>
<evidence type="ECO:0000256" key="7">
    <source>
        <dbReference type="ARBA" id="ARBA00048248"/>
    </source>
</evidence>
<evidence type="ECO:0000256" key="5">
    <source>
        <dbReference type="ARBA" id="ARBA00022917"/>
    </source>
</evidence>
<dbReference type="SUPFAM" id="SSF55174">
    <property type="entry name" value="Alpha-L RNA-binding motif"/>
    <property type="match status" value="1"/>
</dbReference>
<dbReference type="PATRIC" id="fig|1618436.3.peg.945"/>
<dbReference type="InterPro" id="IPR024088">
    <property type="entry name" value="Tyr-tRNA-ligase_bac-type"/>
</dbReference>
<gene>
    <name evidence="12" type="ORF">UV59_C0018G0023</name>
</gene>
<dbReference type="Pfam" id="PF01479">
    <property type="entry name" value="S4"/>
    <property type="match status" value="1"/>
</dbReference>
<dbReference type="GO" id="GO:0005829">
    <property type="term" value="C:cytosol"/>
    <property type="evidence" value="ECO:0007669"/>
    <property type="project" value="TreeGrafter"/>
</dbReference>
<organism evidence="12 13">
    <name type="scientific">Candidatus Gottesmanbacteria bacterium GW2011_GWA1_43_11</name>
    <dbReference type="NCBI Taxonomy" id="1618436"/>
    <lineage>
        <taxon>Bacteria</taxon>
        <taxon>Candidatus Gottesmaniibacteriota</taxon>
    </lineage>
</organism>
<dbReference type="Gene3D" id="1.10.240.10">
    <property type="entry name" value="Tyrosyl-Transfer RNA Synthetase"/>
    <property type="match status" value="1"/>
</dbReference>
<dbReference type="NCBIfam" id="TIGR00234">
    <property type="entry name" value="tyrS"/>
    <property type="match status" value="1"/>
</dbReference>
<keyword evidence="3 10" id="KW-0547">Nucleotide-binding</keyword>
<keyword evidence="9" id="KW-0694">RNA-binding</keyword>
<evidence type="ECO:0000256" key="6">
    <source>
        <dbReference type="ARBA" id="ARBA00023146"/>
    </source>
</evidence>
<sequence length="398" mass="44896">MDAIDTLLTRGVDQIYPSREALEKVLRSGKKLKLYQGFDPTGTQLHIGHMVGFRKLRQWQDLGHEVIFLIGDGTGQAGDPSGKKRSREKYLTQEELRQNGRDYVLQSGKIMLFDGPNPVRILYNADWLNKLSLVEILTIAGHFTLQQMLERDLYQERLKSNEDVSLREFMYPLLQGYDSVAMQVDLELGGSDQMFNMLAGRKLVKSYLNKEKYVMTVPLLTDSKGTKIGKTEGNVIGLTDAPHELFSKIMALGDDAIINCFILLTDKPEAEISEMKKQIAGSTNPMTFKKLLAWEITAQLNNPTQATQAQDYFEKTFQSHDLSHVEEFKISNLSANPIAILELLMQAKTAASKSEARRLVEQNAVEVDQTVVDIVNTNVTLKSGMTLRVGKKKFLRFT</sequence>
<dbReference type="InterPro" id="IPR014729">
    <property type="entry name" value="Rossmann-like_a/b/a_fold"/>
</dbReference>
<feature type="domain" description="RNA-binding S4" evidence="11">
    <location>
        <begin position="339"/>
        <end position="396"/>
    </location>
</feature>
<dbReference type="InterPro" id="IPR002942">
    <property type="entry name" value="S4_RNA-bd"/>
</dbReference>
<dbReference type="GO" id="GO:0005524">
    <property type="term" value="F:ATP binding"/>
    <property type="evidence" value="ECO:0007669"/>
    <property type="project" value="UniProtKB-KW"/>
</dbReference>
<dbReference type="CDD" id="cd00805">
    <property type="entry name" value="TyrRS_core"/>
    <property type="match status" value="1"/>
</dbReference>
<dbReference type="InterPro" id="IPR002307">
    <property type="entry name" value="Tyr-tRNA-ligase"/>
</dbReference>
<dbReference type="STRING" id="1618436.UV59_C0018G0023"/>
<name>A0A0G1ENA1_9BACT</name>
<dbReference type="GO" id="GO:0003723">
    <property type="term" value="F:RNA binding"/>
    <property type="evidence" value="ECO:0007669"/>
    <property type="project" value="UniProtKB-KW"/>
</dbReference>
<dbReference type="PANTHER" id="PTHR11766">
    <property type="entry name" value="TYROSYL-TRNA SYNTHETASE"/>
    <property type="match status" value="1"/>
</dbReference>